<dbReference type="Proteomes" id="UP001218218">
    <property type="component" value="Unassembled WGS sequence"/>
</dbReference>
<keyword evidence="3" id="KW-1185">Reference proteome</keyword>
<feature type="compositionally biased region" description="Acidic residues" evidence="1">
    <location>
        <begin position="67"/>
        <end position="78"/>
    </location>
</feature>
<feature type="compositionally biased region" description="Polar residues" evidence="1">
    <location>
        <begin position="57"/>
        <end position="66"/>
    </location>
</feature>
<comment type="caution">
    <text evidence="2">The sequence shown here is derived from an EMBL/GenBank/DDBJ whole genome shotgun (WGS) entry which is preliminary data.</text>
</comment>
<reference evidence="2" key="1">
    <citation type="submission" date="2023-03" db="EMBL/GenBank/DDBJ databases">
        <title>Massive genome expansion in bonnet fungi (Mycena s.s.) driven by repeated elements and novel gene families across ecological guilds.</title>
        <authorList>
            <consortium name="Lawrence Berkeley National Laboratory"/>
            <person name="Harder C.B."/>
            <person name="Miyauchi S."/>
            <person name="Viragh M."/>
            <person name="Kuo A."/>
            <person name="Thoen E."/>
            <person name="Andreopoulos B."/>
            <person name="Lu D."/>
            <person name="Skrede I."/>
            <person name="Drula E."/>
            <person name="Henrissat B."/>
            <person name="Morin E."/>
            <person name="Kohler A."/>
            <person name="Barry K."/>
            <person name="LaButti K."/>
            <person name="Morin E."/>
            <person name="Salamov A."/>
            <person name="Lipzen A."/>
            <person name="Mereny Z."/>
            <person name="Hegedus B."/>
            <person name="Baldrian P."/>
            <person name="Stursova M."/>
            <person name="Weitz H."/>
            <person name="Taylor A."/>
            <person name="Grigoriev I.V."/>
            <person name="Nagy L.G."/>
            <person name="Martin F."/>
            <person name="Kauserud H."/>
        </authorList>
    </citation>
    <scope>NUCLEOTIDE SEQUENCE</scope>
    <source>
        <strain evidence="2">CBHHK002</strain>
    </source>
</reference>
<organism evidence="2 3">
    <name type="scientific">Mycena albidolilacea</name>
    <dbReference type="NCBI Taxonomy" id="1033008"/>
    <lineage>
        <taxon>Eukaryota</taxon>
        <taxon>Fungi</taxon>
        <taxon>Dikarya</taxon>
        <taxon>Basidiomycota</taxon>
        <taxon>Agaricomycotina</taxon>
        <taxon>Agaricomycetes</taxon>
        <taxon>Agaricomycetidae</taxon>
        <taxon>Agaricales</taxon>
        <taxon>Marasmiineae</taxon>
        <taxon>Mycenaceae</taxon>
        <taxon>Mycena</taxon>
    </lineage>
</organism>
<dbReference type="AlphaFoldDB" id="A0AAD7ED36"/>
<evidence type="ECO:0000256" key="1">
    <source>
        <dbReference type="SAM" id="MobiDB-lite"/>
    </source>
</evidence>
<feature type="region of interest" description="Disordered" evidence="1">
    <location>
        <begin position="57"/>
        <end position="78"/>
    </location>
</feature>
<sequence>MYFFWQPVALAAAPSAARAPVAIKMPIAGGENGYDDSDESIDPALRAVKALDNLSDTTTETATGSEFSDDVDDHAADDDGPLVIDEGMLMKAERKATRQPISCRDRNGTRHLAGIGMYGNSYLAVIPCFKGA</sequence>
<name>A0AAD7ED36_9AGAR</name>
<evidence type="ECO:0000313" key="2">
    <source>
        <dbReference type="EMBL" id="KAJ7312721.1"/>
    </source>
</evidence>
<accession>A0AAD7ED36</accession>
<protein>
    <submittedName>
        <fullName evidence="2">Uncharacterized protein</fullName>
    </submittedName>
</protein>
<gene>
    <name evidence="2" type="ORF">DFH08DRAFT_821888</name>
</gene>
<dbReference type="EMBL" id="JARIHO010000070">
    <property type="protein sequence ID" value="KAJ7312721.1"/>
    <property type="molecule type" value="Genomic_DNA"/>
</dbReference>
<evidence type="ECO:0000313" key="3">
    <source>
        <dbReference type="Proteomes" id="UP001218218"/>
    </source>
</evidence>
<proteinExistence type="predicted"/>